<keyword evidence="1" id="KW-1133">Transmembrane helix</keyword>
<protein>
    <submittedName>
        <fullName evidence="2">Uncharacterized protein</fullName>
    </submittedName>
</protein>
<reference evidence="2" key="1">
    <citation type="journal article" date="2023" name="IScience">
        <title>Live-bearing cockroach genome reveals convergent evolutionary mechanisms linked to viviparity in insects and beyond.</title>
        <authorList>
            <person name="Fouks B."/>
            <person name="Harrison M.C."/>
            <person name="Mikhailova A.A."/>
            <person name="Marchal E."/>
            <person name="English S."/>
            <person name="Carruthers M."/>
            <person name="Jennings E.C."/>
            <person name="Chiamaka E.L."/>
            <person name="Frigard R.A."/>
            <person name="Pippel M."/>
            <person name="Attardo G.M."/>
            <person name="Benoit J.B."/>
            <person name="Bornberg-Bauer E."/>
            <person name="Tobe S.S."/>
        </authorList>
    </citation>
    <scope>NUCLEOTIDE SEQUENCE</scope>
    <source>
        <strain evidence="2">Stay&amp;Tobe</strain>
    </source>
</reference>
<name>A0AAD8EBI6_DIPPU</name>
<evidence type="ECO:0000313" key="2">
    <source>
        <dbReference type="EMBL" id="KAJ9583799.1"/>
    </source>
</evidence>
<sequence>NSTRSKIKIHINITKFSGLMVIALFIPSMFHNKIFKCPTFTCVHSPSLISDSGSLLLLFVRDLGLLSAFVVGVSPQVVGDVACDVKPNKMNFIKPNKNKKIGGQQVCSNAIVMDHLLNAGRSEQKILVEMLDWCST</sequence>
<accession>A0AAD8EBI6</accession>
<feature type="transmembrane region" description="Helical" evidence="1">
    <location>
        <begin position="12"/>
        <end position="30"/>
    </location>
</feature>
<comment type="caution">
    <text evidence="2">The sequence shown here is derived from an EMBL/GenBank/DDBJ whole genome shotgun (WGS) entry which is preliminary data.</text>
</comment>
<dbReference type="EMBL" id="JASPKZ010007525">
    <property type="protein sequence ID" value="KAJ9583799.1"/>
    <property type="molecule type" value="Genomic_DNA"/>
</dbReference>
<keyword evidence="1" id="KW-0472">Membrane</keyword>
<reference evidence="2" key="2">
    <citation type="submission" date="2023-05" db="EMBL/GenBank/DDBJ databases">
        <authorList>
            <person name="Fouks B."/>
        </authorList>
    </citation>
    <scope>NUCLEOTIDE SEQUENCE</scope>
    <source>
        <strain evidence="2">Stay&amp;Tobe</strain>
        <tissue evidence="2">Testes</tissue>
    </source>
</reference>
<keyword evidence="1" id="KW-0812">Transmembrane</keyword>
<organism evidence="2 3">
    <name type="scientific">Diploptera punctata</name>
    <name type="common">Pacific beetle cockroach</name>
    <dbReference type="NCBI Taxonomy" id="6984"/>
    <lineage>
        <taxon>Eukaryota</taxon>
        <taxon>Metazoa</taxon>
        <taxon>Ecdysozoa</taxon>
        <taxon>Arthropoda</taxon>
        <taxon>Hexapoda</taxon>
        <taxon>Insecta</taxon>
        <taxon>Pterygota</taxon>
        <taxon>Neoptera</taxon>
        <taxon>Polyneoptera</taxon>
        <taxon>Dictyoptera</taxon>
        <taxon>Blattodea</taxon>
        <taxon>Blaberoidea</taxon>
        <taxon>Blaberidae</taxon>
        <taxon>Diplopterinae</taxon>
        <taxon>Diploptera</taxon>
    </lineage>
</organism>
<feature type="non-terminal residue" evidence="2">
    <location>
        <position position="1"/>
    </location>
</feature>
<proteinExistence type="predicted"/>
<gene>
    <name evidence="2" type="ORF">L9F63_021849</name>
</gene>
<evidence type="ECO:0000256" key="1">
    <source>
        <dbReference type="SAM" id="Phobius"/>
    </source>
</evidence>
<keyword evidence="3" id="KW-1185">Reference proteome</keyword>
<dbReference type="AlphaFoldDB" id="A0AAD8EBI6"/>
<evidence type="ECO:0000313" key="3">
    <source>
        <dbReference type="Proteomes" id="UP001233999"/>
    </source>
</evidence>
<feature type="non-terminal residue" evidence="2">
    <location>
        <position position="136"/>
    </location>
</feature>
<dbReference type="Proteomes" id="UP001233999">
    <property type="component" value="Unassembled WGS sequence"/>
</dbReference>